<feature type="compositionally biased region" description="Polar residues" evidence="13">
    <location>
        <begin position="567"/>
        <end position="577"/>
    </location>
</feature>
<dbReference type="Gene3D" id="1.10.510.10">
    <property type="entry name" value="Transferase(Phosphotransferase) domain 1"/>
    <property type="match status" value="1"/>
</dbReference>
<keyword evidence="5" id="KW-0732">Signal</keyword>
<dbReference type="PROSITE" id="PS50011">
    <property type="entry name" value="PROTEIN_KINASE_DOM"/>
    <property type="match status" value="1"/>
</dbReference>
<evidence type="ECO:0000256" key="7">
    <source>
        <dbReference type="ARBA" id="ARBA00022777"/>
    </source>
</evidence>
<evidence type="ECO:0000256" key="13">
    <source>
        <dbReference type="SAM" id="MobiDB-lite"/>
    </source>
</evidence>
<dbReference type="CDD" id="cd14066">
    <property type="entry name" value="STKc_IRAK"/>
    <property type="match status" value="1"/>
</dbReference>
<evidence type="ECO:0000256" key="6">
    <source>
        <dbReference type="ARBA" id="ARBA00022741"/>
    </source>
</evidence>
<evidence type="ECO:0000256" key="11">
    <source>
        <dbReference type="ARBA" id="ARBA00023180"/>
    </source>
</evidence>
<keyword evidence="11" id="KW-0325">Glycoprotein</keyword>
<dbReference type="GO" id="GO:0005524">
    <property type="term" value="F:ATP binding"/>
    <property type="evidence" value="ECO:0007669"/>
    <property type="project" value="UniProtKB-UniRule"/>
</dbReference>
<keyword evidence="8 12" id="KW-0067">ATP-binding</keyword>
<dbReference type="FunFam" id="3.30.200.20:FF:000039">
    <property type="entry name" value="receptor-like protein kinase FERONIA"/>
    <property type="match status" value="1"/>
</dbReference>
<dbReference type="Gramene" id="OGLUM03G01860.1">
    <property type="protein sequence ID" value="OGLUM03G01860.1"/>
    <property type="gene ID" value="OGLUM03G01860"/>
</dbReference>
<evidence type="ECO:0000256" key="4">
    <source>
        <dbReference type="ARBA" id="ARBA00022692"/>
    </source>
</evidence>
<dbReference type="Pfam" id="PF07714">
    <property type="entry name" value="PK_Tyr_Ser-Thr"/>
    <property type="match status" value="1"/>
</dbReference>
<evidence type="ECO:0000256" key="12">
    <source>
        <dbReference type="PROSITE-ProRule" id="PRU10141"/>
    </source>
</evidence>
<dbReference type="PROSITE" id="PS00107">
    <property type="entry name" value="PROTEIN_KINASE_ATP"/>
    <property type="match status" value="1"/>
</dbReference>
<sequence length="955" mass="104015">MLCFEPNKSVVSGRGGIGKCDDPISVHSIVHSTIPVFHHALPSGRCPIFLRVHFPVPDSTDHSTASHSSFPLPSNTTTRIVRTLVRFRLILPWTRQWRHDHASTTASMATVVVILLLLPLLPSTAHAAFPYFLACGAASNVSFPGDSPARTFVPDAPFLSPAGRVPAVTSTGSNTVPPLYAAARAAGSVFSYRFADADTATANVSRVLRLHFFPFTSSSSVNLSSASFSVSVRDAYTLLSSFSPPRDGVVKEYFVPGDGSGEFRVTFTPDAGSTAFVSAIELFPAPSELLWRRPVKPVGALVDSVDVNAWPQQALETVYRLNVGGSKVSPANDTLWRTWLPDDPYFSSPRGLSEVNSTSTRIIYGTSIGYTREVAPDSVYKTQRAMNMTSQQLFLTPGPFNLTWTFALPPPAPGSDSDYLVRLHWCDYSVVTSVVGTGIVFDVYVAQRLASKDLDRNAADAAEQPNEAFYLDYAATAPTTGNLTISIGKSDKSDAGGMLNGLEIMKLRRAYNLNSAGSHGRRKKILIGTLSAALGVAVLACALLCLLAVLRRRRQAPTPAPEEKESTQLPWSQHTQDGSSWVDMSNASGAGMTGGLHRMSMQLNISLADITAATENFNERNLIGVGGFGNVYSGVLRDGTRVAVKRAMRASKQGLPEFQTEIEVLSRIRHRHLVSLIGYCNEQSEMILVYEYMEKGTLRSHLYGSEEPPLSWKQRLEICIGAARGLHYLHTGYSENIIHRDVKSTNILLGDAFIAKVADFGLSRIGPSFGETHVSTAVKGSFGYLDPEYFKTQQLTDRSDVYSFGVVLFEVLCARTVIDQSLERDEINLAEWAVSLQQKGELAKITDPRIAGQVNDNSLRKFAETAEKCLADYGLDRPSMGDVLWNLEYCLQLQETHVNRDAFEDSGAVATQFPADVVVPRWVPSSTSFLMDDSVTDSGIANSKAFSQLSSGDGR</sequence>
<keyword evidence="6 12" id="KW-0547">Nucleotide-binding</keyword>
<dbReference type="InterPro" id="IPR024788">
    <property type="entry name" value="Malectin-like_Carb-bd_dom"/>
</dbReference>
<evidence type="ECO:0000256" key="10">
    <source>
        <dbReference type="ARBA" id="ARBA00023136"/>
    </source>
</evidence>
<dbReference type="FunFam" id="2.60.120.430:FF:000013">
    <property type="entry name" value="Putative receptor-like protein kinase"/>
    <property type="match status" value="1"/>
</dbReference>
<evidence type="ECO:0000256" key="5">
    <source>
        <dbReference type="ARBA" id="ARBA00022729"/>
    </source>
</evidence>
<evidence type="ECO:0000256" key="14">
    <source>
        <dbReference type="SAM" id="Phobius"/>
    </source>
</evidence>
<dbReference type="GO" id="GO:0016020">
    <property type="term" value="C:membrane"/>
    <property type="evidence" value="ECO:0007669"/>
    <property type="project" value="UniProtKB-SubCell"/>
</dbReference>
<dbReference type="FunFam" id="1.10.510.10:FF:000058">
    <property type="entry name" value="Receptor-like protein kinase FERONIA"/>
    <property type="match status" value="1"/>
</dbReference>
<feature type="binding site" evidence="12">
    <location>
        <position position="645"/>
    </location>
    <ligand>
        <name>ATP</name>
        <dbReference type="ChEBI" id="CHEBI:30616"/>
    </ligand>
</feature>
<reference evidence="16" key="2">
    <citation type="submission" date="2018-05" db="EMBL/GenBank/DDBJ databases">
        <title>OgluRS3 (Oryza glumaepatula Reference Sequence Version 3).</title>
        <authorList>
            <person name="Zhang J."/>
            <person name="Kudrna D."/>
            <person name="Lee S."/>
            <person name="Talag J."/>
            <person name="Welchert J."/>
            <person name="Wing R.A."/>
        </authorList>
    </citation>
    <scope>NUCLEOTIDE SEQUENCE [LARGE SCALE GENOMIC DNA]</scope>
</reference>
<evidence type="ECO:0000313" key="16">
    <source>
        <dbReference type="EnsemblPlants" id="OGLUM03G01860.1"/>
    </source>
</evidence>
<name>A0A0D9Z1F3_9ORYZ</name>
<keyword evidence="17" id="KW-1185">Reference proteome</keyword>
<keyword evidence="2" id="KW-0723">Serine/threonine-protein kinase</keyword>
<feature type="region of interest" description="Disordered" evidence="13">
    <location>
        <begin position="558"/>
        <end position="577"/>
    </location>
</feature>
<dbReference type="InterPro" id="IPR008271">
    <property type="entry name" value="Ser/Thr_kinase_AS"/>
</dbReference>
<dbReference type="eggNOG" id="KOG1187">
    <property type="taxonomic scope" value="Eukaryota"/>
</dbReference>
<keyword evidence="4 14" id="KW-0812">Transmembrane</keyword>
<evidence type="ECO:0000256" key="8">
    <source>
        <dbReference type="ARBA" id="ARBA00022840"/>
    </source>
</evidence>
<dbReference type="FunFam" id="2.60.120.430:FF:000015">
    <property type="entry name" value="Putative receptor-like protein kinase"/>
    <property type="match status" value="1"/>
</dbReference>
<dbReference type="EnsemblPlants" id="OGLUM03G01860.1">
    <property type="protein sequence ID" value="OGLUM03G01860.1"/>
    <property type="gene ID" value="OGLUM03G01860"/>
</dbReference>
<reference evidence="16" key="1">
    <citation type="submission" date="2015-04" db="UniProtKB">
        <authorList>
            <consortium name="EnsemblPlants"/>
        </authorList>
    </citation>
    <scope>IDENTIFICATION</scope>
</reference>
<dbReference type="Gene3D" id="2.60.120.430">
    <property type="entry name" value="Galactose-binding lectin"/>
    <property type="match status" value="2"/>
</dbReference>
<dbReference type="Proteomes" id="UP000026961">
    <property type="component" value="Chromosome 3"/>
</dbReference>
<dbReference type="SMART" id="SM00220">
    <property type="entry name" value="S_TKc"/>
    <property type="match status" value="1"/>
</dbReference>
<dbReference type="SUPFAM" id="SSF56112">
    <property type="entry name" value="Protein kinase-like (PK-like)"/>
    <property type="match status" value="1"/>
</dbReference>
<comment type="subcellular location">
    <subcellularLocation>
        <location evidence="1">Membrane</location>
        <topology evidence="1">Single-pass membrane protein</topology>
    </subcellularLocation>
</comment>
<dbReference type="Gene3D" id="3.30.200.20">
    <property type="entry name" value="Phosphorylase Kinase, domain 1"/>
    <property type="match status" value="1"/>
</dbReference>
<feature type="transmembrane region" description="Helical" evidence="14">
    <location>
        <begin position="525"/>
        <end position="550"/>
    </location>
</feature>
<dbReference type="PANTHER" id="PTHR47989">
    <property type="entry name" value="OS01G0750732 PROTEIN"/>
    <property type="match status" value="1"/>
</dbReference>
<feature type="domain" description="Protein kinase" evidence="15">
    <location>
        <begin position="617"/>
        <end position="890"/>
    </location>
</feature>
<keyword evidence="9 14" id="KW-1133">Transmembrane helix</keyword>
<dbReference type="HOGENOM" id="CLU_000288_42_3_1"/>
<keyword evidence="10 14" id="KW-0472">Membrane</keyword>
<evidence type="ECO:0000256" key="1">
    <source>
        <dbReference type="ARBA" id="ARBA00004167"/>
    </source>
</evidence>
<dbReference type="Pfam" id="PF12819">
    <property type="entry name" value="Malectin_like"/>
    <property type="match status" value="1"/>
</dbReference>
<proteinExistence type="predicted"/>
<dbReference type="AlphaFoldDB" id="A0A0D9Z1F3"/>
<dbReference type="GO" id="GO:0004674">
    <property type="term" value="F:protein serine/threonine kinase activity"/>
    <property type="evidence" value="ECO:0007669"/>
    <property type="project" value="UniProtKB-KW"/>
</dbReference>
<evidence type="ECO:0000256" key="2">
    <source>
        <dbReference type="ARBA" id="ARBA00022527"/>
    </source>
</evidence>
<evidence type="ECO:0000259" key="15">
    <source>
        <dbReference type="PROSITE" id="PS50011"/>
    </source>
</evidence>
<dbReference type="InterPro" id="IPR000719">
    <property type="entry name" value="Prot_kinase_dom"/>
</dbReference>
<accession>A0A0D9Z1F3</accession>
<evidence type="ECO:0000256" key="9">
    <source>
        <dbReference type="ARBA" id="ARBA00022989"/>
    </source>
</evidence>
<dbReference type="STRING" id="40148.A0A0D9Z1F3"/>
<organism evidence="16">
    <name type="scientific">Oryza glumipatula</name>
    <dbReference type="NCBI Taxonomy" id="40148"/>
    <lineage>
        <taxon>Eukaryota</taxon>
        <taxon>Viridiplantae</taxon>
        <taxon>Streptophyta</taxon>
        <taxon>Embryophyta</taxon>
        <taxon>Tracheophyta</taxon>
        <taxon>Spermatophyta</taxon>
        <taxon>Magnoliopsida</taxon>
        <taxon>Liliopsida</taxon>
        <taxon>Poales</taxon>
        <taxon>Poaceae</taxon>
        <taxon>BOP clade</taxon>
        <taxon>Oryzoideae</taxon>
        <taxon>Oryzeae</taxon>
        <taxon>Oryzinae</taxon>
        <taxon>Oryza</taxon>
    </lineage>
</organism>
<keyword evidence="7" id="KW-0418">Kinase</keyword>
<dbReference type="PROSITE" id="PS00108">
    <property type="entry name" value="PROTEIN_KINASE_ST"/>
    <property type="match status" value="1"/>
</dbReference>
<dbReference type="InterPro" id="IPR001245">
    <property type="entry name" value="Ser-Thr/Tyr_kinase_cat_dom"/>
</dbReference>
<dbReference type="PANTHER" id="PTHR47989:SF62">
    <property type="entry name" value="OS05G0423500 PROTEIN"/>
    <property type="match status" value="1"/>
</dbReference>
<dbReference type="InterPro" id="IPR011009">
    <property type="entry name" value="Kinase-like_dom_sf"/>
</dbReference>
<protein>
    <recommendedName>
        <fullName evidence="15">Protein kinase domain-containing protein</fullName>
    </recommendedName>
</protein>
<keyword evidence="3" id="KW-0808">Transferase</keyword>
<dbReference type="InterPro" id="IPR017441">
    <property type="entry name" value="Protein_kinase_ATP_BS"/>
</dbReference>
<evidence type="ECO:0000256" key="3">
    <source>
        <dbReference type="ARBA" id="ARBA00022679"/>
    </source>
</evidence>
<evidence type="ECO:0000313" key="17">
    <source>
        <dbReference type="Proteomes" id="UP000026961"/>
    </source>
</evidence>